<dbReference type="PANTHER" id="PTHR33164">
    <property type="entry name" value="TRANSCRIPTIONAL REGULATOR, MARR FAMILY"/>
    <property type="match status" value="1"/>
</dbReference>
<dbReference type="InterPro" id="IPR036390">
    <property type="entry name" value="WH_DNA-bd_sf"/>
</dbReference>
<dbReference type="Gene3D" id="1.10.10.10">
    <property type="entry name" value="Winged helix-like DNA-binding domain superfamily/Winged helix DNA-binding domain"/>
    <property type="match status" value="1"/>
</dbReference>
<dbReference type="InterPro" id="IPR000835">
    <property type="entry name" value="HTH_MarR-typ"/>
</dbReference>
<protein>
    <submittedName>
        <fullName evidence="2">Transcriptional repressor MprA</fullName>
    </submittedName>
</protein>
<dbReference type="GO" id="GO:0006950">
    <property type="term" value="P:response to stress"/>
    <property type="evidence" value="ECO:0007669"/>
    <property type="project" value="TreeGrafter"/>
</dbReference>
<dbReference type="SMART" id="SM00347">
    <property type="entry name" value="HTH_MARR"/>
    <property type="match status" value="1"/>
</dbReference>
<gene>
    <name evidence="2" type="primary">mprA_1</name>
    <name evidence="2" type="ORF">RS83_00622</name>
</gene>
<feature type="domain" description="HTH marR-type" evidence="1">
    <location>
        <begin position="1"/>
        <end position="131"/>
    </location>
</feature>
<evidence type="ECO:0000259" key="1">
    <source>
        <dbReference type="PROSITE" id="PS50995"/>
    </source>
</evidence>
<reference evidence="2 3" key="1">
    <citation type="submission" date="2015-02" db="EMBL/GenBank/DDBJ databases">
        <title>Draft genome sequences of ten Microbacterium spp. with emphasis on heavy metal contaminated environments.</title>
        <authorList>
            <person name="Corretto E."/>
        </authorList>
    </citation>
    <scope>NUCLEOTIDE SEQUENCE [LARGE SCALE GENOMIC DNA]</scope>
    <source>
        <strain evidence="2 3">BEL4b</strain>
    </source>
</reference>
<evidence type="ECO:0000313" key="2">
    <source>
        <dbReference type="EMBL" id="KJL30553.1"/>
    </source>
</evidence>
<dbReference type="AlphaFoldDB" id="A0A0F0LBN8"/>
<dbReference type="Proteomes" id="UP000033640">
    <property type="component" value="Unassembled WGS sequence"/>
</dbReference>
<accession>A0A0F0LBN8</accession>
<dbReference type="InterPro" id="IPR039422">
    <property type="entry name" value="MarR/SlyA-like"/>
</dbReference>
<dbReference type="SUPFAM" id="SSF46785">
    <property type="entry name" value="Winged helix' DNA-binding domain"/>
    <property type="match status" value="1"/>
</dbReference>
<dbReference type="PATRIC" id="fig|82380.11.peg.640"/>
<proteinExistence type="predicted"/>
<dbReference type="InterPro" id="IPR036388">
    <property type="entry name" value="WH-like_DNA-bd_sf"/>
</dbReference>
<name>A0A0F0LBN8_9MICO</name>
<evidence type="ECO:0000313" key="3">
    <source>
        <dbReference type="Proteomes" id="UP000033640"/>
    </source>
</evidence>
<comment type="caution">
    <text evidence="2">The sequence shown here is derived from an EMBL/GenBank/DDBJ whole genome shotgun (WGS) entry which is preliminary data.</text>
</comment>
<dbReference type="GO" id="GO:0003700">
    <property type="term" value="F:DNA-binding transcription factor activity"/>
    <property type="evidence" value="ECO:0007669"/>
    <property type="project" value="InterPro"/>
</dbReference>
<sequence length="145" mass="16274">MSRFVDWATDIRLRRQIMKDCSFPSDNLIEFLVVNQLAFNGPMRPVDLANALSQSKTNISKVLKRVEEIGLIDRRSTDDDGRGVLVVLTAHGAQVGARIVARVGHDIDSVFELWDEEDVETLQRLMARLVSDLDAASIVRGRIAR</sequence>
<dbReference type="PRINTS" id="PR00598">
    <property type="entry name" value="HTHMARR"/>
</dbReference>
<organism evidence="2 3">
    <name type="scientific">Microbacterium oxydans</name>
    <dbReference type="NCBI Taxonomy" id="82380"/>
    <lineage>
        <taxon>Bacteria</taxon>
        <taxon>Bacillati</taxon>
        <taxon>Actinomycetota</taxon>
        <taxon>Actinomycetes</taxon>
        <taxon>Micrococcales</taxon>
        <taxon>Microbacteriaceae</taxon>
        <taxon>Microbacterium</taxon>
    </lineage>
</organism>
<dbReference type="EMBL" id="JYIW01000018">
    <property type="protein sequence ID" value="KJL30553.1"/>
    <property type="molecule type" value="Genomic_DNA"/>
</dbReference>
<dbReference type="Pfam" id="PF12802">
    <property type="entry name" value="MarR_2"/>
    <property type="match status" value="1"/>
</dbReference>
<dbReference type="PANTHER" id="PTHR33164:SF57">
    <property type="entry name" value="MARR-FAMILY TRANSCRIPTIONAL REGULATOR"/>
    <property type="match status" value="1"/>
</dbReference>
<dbReference type="PROSITE" id="PS50995">
    <property type="entry name" value="HTH_MARR_2"/>
    <property type="match status" value="1"/>
</dbReference>